<name>A0A926DQF2_9FIRM</name>
<gene>
    <name evidence="5" type="primary">rplJ</name>
    <name evidence="6" type="ORF">H8698_10515</name>
</gene>
<dbReference type="Pfam" id="PF00466">
    <property type="entry name" value="Ribosomal_L10"/>
    <property type="match status" value="1"/>
</dbReference>
<dbReference type="RefSeq" id="WP_177677579.1">
    <property type="nucleotide sequence ID" value="NZ_JACRSU010000004.1"/>
</dbReference>
<comment type="similarity">
    <text evidence="1 5">Belongs to the universal ribosomal protein uL10 family.</text>
</comment>
<dbReference type="PROSITE" id="PS01109">
    <property type="entry name" value="RIBOSOMAL_L10"/>
    <property type="match status" value="1"/>
</dbReference>
<accession>A0A926DQF2</accession>
<keyword evidence="5" id="KW-0699">rRNA-binding</keyword>
<dbReference type="Gene3D" id="3.30.70.1730">
    <property type="match status" value="1"/>
</dbReference>
<evidence type="ECO:0000256" key="2">
    <source>
        <dbReference type="ARBA" id="ARBA00022980"/>
    </source>
</evidence>
<dbReference type="InterPro" id="IPR022973">
    <property type="entry name" value="Ribosomal_uL10_bac"/>
</dbReference>
<organism evidence="6 7">
    <name type="scientific">Congzhengia minquanensis</name>
    <dbReference type="NCBI Taxonomy" id="2763657"/>
    <lineage>
        <taxon>Bacteria</taxon>
        <taxon>Bacillati</taxon>
        <taxon>Bacillota</taxon>
        <taxon>Clostridia</taxon>
        <taxon>Eubacteriales</taxon>
        <taxon>Oscillospiraceae</taxon>
        <taxon>Congzhengia</taxon>
    </lineage>
</organism>
<comment type="caution">
    <text evidence="6">The sequence shown here is derived from an EMBL/GenBank/DDBJ whole genome shotgun (WGS) entry which is preliminary data.</text>
</comment>
<evidence type="ECO:0000256" key="1">
    <source>
        <dbReference type="ARBA" id="ARBA00008889"/>
    </source>
</evidence>
<dbReference type="CDD" id="cd05797">
    <property type="entry name" value="Ribosomal_L10"/>
    <property type="match status" value="1"/>
</dbReference>
<dbReference type="NCBIfam" id="NF000955">
    <property type="entry name" value="PRK00099.1-1"/>
    <property type="match status" value="1"/>
</dbReference>
<keyword evidence="2 5" id="KW-0689">Ribosomal protein</keyword>
<dbReference type="EMBL" id="JACRSU010000004">
    <property type="protein sequence ID" value="MBC8541410.1"/>
    <property type="molecule type" value="Genomic_DNA"/>
</dbReference>
<dbReference type="GO" id="GO:0003735">
    <property type="term" value="F:structural constituent of ribosome"/>
    <property type="evidence" value="ECO:0007669"/>
    <property type="project" value="InterPro"/>
</dbReference>
<evidence type="ECO:0000256" key="3">
    <source>
        <dbReference type="ARBA" id="ARBA00023274"/>
    </source>
</evidence>
<keyword evidence="3 5" id="KW-0687">Ribonucleoprotein</keyword>
<dbReference type="InterPro" id="IPR001790">
    <property type="entry name" value="Ribosomal_uL10"/>
</dbReference>
<comment type="function">
    <text evidence="5">Forms part of the ribosomal stalk, playing a central role in the interaction of the ribosome with GTP-bound translation factors.</text>
</comment>
<evidence type="ECO:0000313" key="6">
    <source>
        <dbReference type="EMBL" id="MBC8541410.1"/>
    </source>
</evidence>
<dbReference type="GO" id="GO:0006412">
    <property type="term" value="P:translation"/>
    <property type="evidence" value="ECO:0007669"/>
    <property type="project" value="UniProtKB-UniRule"/>
</dbReference>
<evidence type="ECO:0000256" key="5">
    <source>
        <dbReference type="HAMAP-Rule" id="MF_00362"/>
    </source>
</evidence>
<keyword evidence="5" id="KW-0694">RNA-binding</keyword>
<dbReference type="PANTHER" id="PTHR11560">
    <property type="entry name" value="39S RIBOSOMAL PROTEIN L10, MITOCHONDRIAL"/>
    <property type="match status" value="1"/>
</dbReference>
<protein>
    <recommendedName>
        <fullName evidence="4 5">Large ribosomal subunit protein uL10</fullName>
    </recommendedName>
</protein>
<dbReference type="InterPro" id="IPR047865">
    <property type="entry name" value="Ribosomal_uL10_bac_type"/>
</dbReference>
<proteinExistence type="inferred from homology"/>
<evidence type="ECO:0000313" key="7">
    <source>
        <dbReference type="Proteomes" id="UP000611762"/>
    </source>
</evidence>
<dbReference type="InterPro" id="IPR043141">
    <property type="entry name" value="Ribosomal_uL10-like_sf"/>
</dbReference>
<dbReference type="AlphaFoldDB" id="A0A926DQF2"/>
<sequence>MPSEKVLQQKQQMVADLSEKLKTAAAGVFVDYCGLTVEEDTQLRNKLREANIEYAVVKNTLTKRAANDAGFNEFDEILNGPTALALSFEDVVAPARVLAEFAKDNEVFEIKAGFMEGRAMSLEEIDALSKIPSKDTLYAMLAGGLNATIAGLARAIDAVREQKETA</sequence>
<dbReference type="GO" id="GO:0015934">
    <property type="term" value="C:large ribosomal subunit"/>
    <property type="evidence" value="ECO:0007669"/>
    <property type="project" value="InterPro"/>
</dbReference>
<keyword evidence="7" id="KW-1185">Reference proteome</keyword>
<dbReference type="GO" id="GO:0070180">
    <property type="term" value="F:large ribosomal subunit rRNA binding"/>
    <property type="evidence" value="ECO:0007669"/>
    <property type="project" value="UniProtKB-UniRule"/>
</dbReference>
<reference evidence="6" key="1">
    <citation type="submission" date="2020-08" db="EMBL/GenBank/DDBJ databases">
        <title>Genome public.</title>
        <authorList>
            <person name="Liu C."/>
            <person name="Sun Q."/>
        </authorList>
    </citation>
    <scope>NUCLEOTIDE SEQUENCE</scope>
    <source>
        <strain evidence="6">H8</strain>
    </source>
</reference>
<comment type="subunit">
    <text evidence="5">Part of the ribosomal stalk of the 50S ribosomal subunit. The N-terminus interacts with L11 and the large rRNA to form the base of the stalk. The C-terminus forms an elongated spine to which L12 dimers bind in a sequential fashion forming a multimeric L10(L12)X complex.</text>
</comment>
<dbReference type="Proteomes" id="UP000611762">
    <property type="component" value="Unassembled WGS sequence"/>
</dbReference>
<evidence type="ECO:0000256" key="4">
    <source>
        <dbReference type="ARBA" id="ARBA00035202"/>
    </source>
</evidence>
<dbReference type="HAMAP" id="MF_00362">
    <property type="entry name" value="Ribosomal_uL10"/>
    <property type="match status" value="1"/>
</dbReference>
<dbReference type="SUPFAM" id="SSF160369">
    <property type="entry name" value="Ribosomal protein L10-like"/>
    <property type="match status" value="1"/>
</dbReference>
<dbReference type="InterPro" id="IPR002363">
    <property type="entry name" value="Ribosomal_uL10_CS_bac"/>
</dbReference>